<comment type="similarity">
    <text evidence="10">Belongs to the radical SAM superfamily. MoaA family.</text>
</comment>
<evidence type="ECO:0000256" key="1">
    <source>
        <dbReference type="ARBA" id="ARBA00022485"/>
    </source>
</evidence>
<evidence type="ECO:0000259" key="11">
    <source>
        <dbReference type="PROSITE" id="PS51918"/>
    </source>
</evidence>
<dbReference type="PANTHER" id="PTHR22960">
    <property type="entry name" value="MOLYBDOPTERIN COFACTOR SYNTHESIS PROTEIN A"/>
    <property type="match status" value="1"/>
</dbReference>
<evidence type="ECO:0000256" key="4">
    <source>
        <dbReference type="ARBA" id="ARBA00022741"/>
    </source>
</evidence>
<evidence type="ECO:0000256" key="9">
    <source>
        <dbReference type="ARBA" id="ARBA00023239"/>
    </source>
</evidence>
<feature type="domain" description="Radical SAM core" evidence="11">
    <location>
        <begin position="8"/>
        <end position="236"/>
    </location>
</feature>
<keyword evidence="5 10" id="KW-0408">Iron</keyword>
<dbReference type="GO" id="GO:0006777">
    <property type="term" value="P:Mo-molybdopterin cofactor biosynthetic process"/>
    <property type="evidence" value="ECO:0007669"/>
    <property type="project" value="UniProtKB-UniRule"/>
</dbReference>
<dbReference type="InterPro" id="IPR013785">
    <property type="entry name" value="Aldolase_TIM"/>
</dbReference>
<dbReference type="CDD" id="cd21117">
    <property type="entry name" value="Twitch_MoaA"/>
    <property type="match status" value="1"/>
</dbReference>
<dbReference type="SFLD" id="SFLDG01386">
    <property type="entry name" value="main_SPASM_domain-containing"/>
    <property type="match status" value="1"/>
</dbReference>
<evidence type="ECO:0000256" key="6">
    <source>
        <dbReference type="ARBA" id="ARBA00023014"/>
    </source>
</evidence>
<gene>
    <name evidence="10 12" type="primary">moaA</name>
    <name evidence="12" type="ORF">RN607_04855</name>
</gene>
<dbReference type="KEGG" id="dcp:RN607_04855"/>
<evidence type="ECO:0000313" key="12">
    <source>
        <dbReference type="EMBL" id="WNM28336.1"/>
    </source>
</evidence>
<name>A0AA96JDQ4_9MICO</name>
<feature type="binding site" evidence="10">
    <location>
        <position position="125"/>
    </location>
    <ligand>
        <name>S-adenosyl-L-methionine</name>
        <dbReference type="ChEBI" id="CHEBI:59789"/>
    </ligand>
</feature>
<keyword evidence="4 10" id="KW-0547">Nucleotide-binding</keyword>
<dbReference type="Gene3D" id="3.20.20.70">
    <property type="entry name" value="Aldolase class I"/>
    <property type="match status" value="1"/>
</dbReference>
<feature type="binding site" evidence="10">
    <location>
        <position position="28"/>
    </location>
    <ligand>
        <name>[4Fe-4S] cluster</name>
        <dbReference type="ChEBI" id="CHEBI:49883"/>
        <label>1</label>
        <note>4Fe-4S-S-AdoMet</note>
    </ligand>
</feature>
<keyword evidence="6 10" id="KW-0411">Iron-sulfur</keyword>
<dbReference type="PROSITE" id="PS51918">
    <property type="entry name" value="RADICAL_SAM"/>
    <property type="match status" value="1"/>
</dbReference>
<protein>
    <recommendedName>
        <fullName evidence="10">GTP 3',8-cyclase</fullName>
        <ecNumber evidence="10">4.1.99.22</ecNumber>
    </recommendedName>
    <alternativeName>
        <fullName evidence="10">Molybdenum cofactor biosynthesis protein A</fullName>
    </alternativeName>
</protein>
<dbReference type="PANTHER" id="PTHR22960:SF0">
    <property type="entry name" value="MOLYBDENUM COFACTOR BIOSYNTHESIS PROTEIN 1"/>
    <property type="match status" value="1"/>
</dbReference>
<feature type="binding site" evidence="10">
    <location>
        <position position="196"/>
    </location>
    <ligand>
        <name>S-adenosyl-L-methionine</name>
        <dbReference type="ChEBI" id="CHEBI:59789"/>
    </ligand>
</feature>
<dbReference type="InterPro" id="IPR013483">
    <property type="entry name" value="MoaA"/>
</dbReference>
<dbReference type="InterPro" id="IPR007197">
    <property type="entry name" value="rSAM"/>
</dbReference>
<keyword evidence="1 10" id="KW-0004">4Fe-4S</keyword>
<evidence type="ECO:0000256" key="5">
    <source>
        <dbReference type="ARBA" id="ARBA00023004"/>
    </source>
</evidence>
<feature type="binding site" evidence="10">
    <location>
        <begin position="264"/>
        <end position="266"/>
    </location>
    <ligand>
        <name>GTP</name>
        <dbReference type="ChEBI" id="CHEBI:37565"/>
    </ligand>
</feature>
<comment type="subunit">
    <text evidence="10">Monomer and homodimer.</text>
</comment>
<feature type="binding site" evidence="10">
    <location>
        <position position="67"/>
    </location>
    <ligand>
        <name>GTP</name>
        <dbReference type="ChEBI" id="CHEBI:37565"/>
    </ligand>
</feature>
<evidence type="ECO:0000256" key="8">
    <source>
        <dbReference type="ARBA" id="ARBA00023150"/>
    </source>
</evidence>
<evidence type="ECO:0000256" key="3">
    <source>
        <dbReference type="ARBA" id="ARBA00022723"/>
    </source>
</evidence>
<dbReference type="SUPFAM" id="SSF102114">
    <property type="entry name" value="Radical SAM enzymes"/>
    <property type="match status" value="1"/>
</dbReference>
<dbReference type="InterPro" id="IPR050105">
    <property type="entry name" value="MoCo_biosynth_MoaA/MoaC"/>
</dbReference>
<feature type="binding site" evidence="10">
    <location>
        <position position="17"/>
    </location>
    <ligand>
        <name>GTP</name>
        <dbReference type="ChEBI" id="CHEBI:37565"/>
    </ligand>
</feature>
<dbReference type="Pfam" id="PF04055">
    <property type="entry name" value="Radical_SAM"/>
    <property type="match status" value="1"/>
</dbReference>
<comment type="pathway">
    <text evidence="10">Cofactor biosynthesis; molybdopterin biosynthesis.</text>
</comment>
<dbReference type="EC" id="4.1.99.22" evidence="10"/>
<keyword evidence="9 10" id="KW-0456">Lyase</keyword>
<feature type="binding site" evidence="10">
    <location>
        <position position="101"/>
    </location>
    <ligand>
        <name>GTP</name>
        <dbReference type="ChEBI" id="CHEBI:37565"/>
    </ligand>
</feature>
<dbReference type="SMART" id="SM00729">
    <property type="entry name" value="Elp3"/>
    <property type="match status" value="1"/>
</dbReference>
<dbReference type="EMBL" id="CP134880">
    <property type="protein sequence ID" value="WNM28336.1"/>
    <property type="molecule type" value="Genomic_DNA"/>
</dbReference>
<proteinExistence type="inferred from homology"/>
<dbReference type="GO" id="GO:0051539">
    <property type="term" value="F:4 iron, 4 sulfur cluster binding"/>
    <property type="evidence" value="ECO:0007669"/>
    <property type="project" value="UniProtKB-UniRule"/>
</dbReference>
<dbReference type="InterPro" id="IPR040064">
    <property type="entry name" value="MoaA-like"/>
</dbReference>
<sequence>MTAPLADTFGRVHRDLRISLTDRCSLRCTYCMPADGVPWLRRDSLLTTDELVRVARVAVEAGITTLRLTGGEPLLRPDVVDVVARMAALEGPDGTPEISLTTNALKLPELAEPLVEAGLDRVNISLDTLRADRFLALTRRDRLDDTLAGIDAAVRAGLAPVKLNTVVMRGVNDDEIVDLAEFATTRGLHLRFIEQMPLDAGHTWDRGTMVEADEILDALTARWSLAERPGRGADPAQTWVLDGGPTTIGVIASVTRPFCGSCDRIRLTADGQVRACLFARTETDVRAVLRSGGSDSDVDAAIRRCLLGKKAGHDIDDPGFLQPTRPMSAIGG</sequence>
<dbReference type="SFLD" id="SFLDG01383">
    <property type="entry name" value="cyclic_pyranopterin_phosphate"/>
    <property type="match status" value="1"/>
</dbReference>
<dbReference type="Pfam" id="PF06463">
    <property type="entry name" value="Mob_synth_C"/>
    <property type="match status" value="1"/>
</dbReference>
<dbReference type="CDD" id="cd01335">
    <property type="entry name" value="Radical_SAM"/>
    <property type="match status" value="1"/>
</dbReference>
<dbReference type="GO" id="GO:0046872">
    <property type="term" value="F:metal ion binding"/>
    <property type="evidence" value="ECO:0007669"/>
    <property type="project" value="UniProtKB-KW"/>
</dbReference>
<keyword evidence="7 10" id="KW-0342">GTP-binding</keyword>
<dbReference type="Proteomes" id="UP001303408">
    <property type="component" value="Chromosome"/>
</dbReference>
<dbReference type="SFLD" id="SFLDG01067">
    <property type="entry name" value="SPASM/twitch_domain_containing"/>
    <property type="match status" value="1"/>
</dbReference>
<evidence type="ECO:0000256" key="7">
    <source>
        <dbReference type="ARBA" id="ARBA00023134"/>
    </source>
</evidence>
<dbReference type="GO" id="GO:0061798">
    <property type="term" value="F:GTP 3',8'-cyclase activity"/>
    <property type="evidence" value="ECO:0007669"/>
    <property type="project" value="UniProtKB-UniRule"/>
</dbReference>
<feature type="binding site" evidence="10">
    <location>
        <position position="259"/>
    </location>
    <ligand>
        <name>[4Fe-4S] cluster</name>
        <dbReference type="ChEBI" id="CHEBI:49883"/>
        <label>2</label>
        <note>4Fe-4S-substrate</note>
    </ligand>
</feature>
<dbReference type="GO" id="GO:1904047">
    <property type="term" value="F:S-adenosyl-L-methionine binding"/>
    <property type="evidence" value="ECO:0007669"/>
    <property type="project" value="UniProtKB-UniRule"/>
</dbReference>
<comment type="catalytic activity">
    <reaction evidence="10">
        <text>GTP + AH2 + S-adenosyl-L-methionine = (8S)-3',8-cyclo-7,8-dihydroguanosine 5'-triphosphate + 5'-deoxyadenosine + L-methionine + A + H(+)</text>
        <dbReference type="Rhea" id="RHEA:49576"/>
        <dbReference type="ChEBI" id="CHEBI:13193"/>
        <dbReference type="ChEBI" id="CHEBI:15378"/>
        <dbReference type="ChEBI" id="CHEBI:17319"/>
        <dbReference type="ChEBI" id="CHEBI:17499"/>
        <dbReference type="ChEBI" id="CHEBI:37565"/>
        <dbReference type="ChEBI" id="CHEBI:57844"/>
        <dbReference type="ChEBI" id="CHEBI:59789"/>
        <dbReference type="ChEBI" id="CHEBI:131766"/>
        <dbReference type="EC" id="4.1.99.22"/>
    </reaction>
</comment>
<dbReference type="InterPro" id="IPR010505">
    <property type="entry name" value="MoaA_twitch"/>
</dbReference>
<comment type="cofactor">
    <cofactor evidence="10">
        <name>[4Fe-4S] cluster</name>
        <dbReference type="ChEBI" id="CHEBI:49883"/>
    </cofactor>
    <text evidence="10">Binds 2 [4Fe-4S] clusters. Binds 1 [4Fe-4S] cluster coordinated with 3 cysteines and an exchangeable S-adenosyl-L-methionine and 1 [4Fe-4S] cluster coordinated with 3 cysteines and the GTP-derived substrate.</text>
</comment>
<feature type="binding site" evidence="10">
    <location>
        <position position="276"/>
    </location>
    <ligand>
        <name>[4Fe-4S] cluster</name>
        <dbReference type="ChEBI" id="CHEBI:49883"/>
        <label>2</label>
        <note>4Fe-4S-substrate</note>
    </ligand>
</feature>
<feature type="binding site" evidence="10">
    <location>
        <position position="30"/>
    </location>
    <ligand>
        <name>S-adenosyl-L-methionine</name>
        <dbReference type="ChEBI" id="CHEBI:59789"/>
    </ligand>
</feature>
<comment type="function">
    <text evidence="10">Catalyzes the cyclization of GTP to (8S)-3',8-cyclo-7,8-dihydroguanosine 5'-triphosphate.</text>
</comment>
<organism evidence="12">
    <name type="scientific">Demequina capsici</name>
    <dbReference type="NCBI Taxonomy" id="3075620"/>
    <lineage>
        <taxon>Bacteria</taxon>
        <taxon>Bacillati</taxon>
        <taxon>Actinomycetota</taxon>
        <taxon>Actinomycetes</taxon>
        <taxon>Micrococcales</taxon>
        <taxon>Demequinaceae</taxon>
        <taxon>Demequina</taxon>
    </lineage>
</organism>
<dbReference type="RefSeq" id="WP_313544735.1">
    <property type="nucleotide sequence ID" value="NZ_CP134880.1"/>
</dbReference>
<feature type="binding site" evidence="10">
    <location>
        <position position="24"/>
    </location>
    <ligand>
        <name>[4Fe-4S] cluster</name>
        <dbReference type="ChEBI" id="CHEBI:49883"/>
        <label>1</label>
        <note>4Fe-4S-S-AdoMet</note>
    </ligand>
</feature>
<dbReference type="InterPro" id="IPR058240">
    <property type="entry name" value="rSAM_sf"/>
</dbReference>
<dbReference type="AlphaFoldDB" id="A0AA96JDQ4"/>
<feature type="binding site" evidence="10">
    <location>
        <position position="162"/>
    </location>
    <ligand>
        <name>GTP</name>
        <dbReference type="ChEBI" id="CHEBI:37565"/>
    </ligand>
</feature>
<evidence type="ECO:0000256" key="10">
    <source>
        <dbReference type="HAMAP-Rule" id="MF_01225"/>
    </source>
</evidence>
<feature type="binding site" evidence="10">
    <location>
        <position position="262"/>
    </location>
    <ligand>
        <name>[4Fe-4S] cluster</name>
        <dbReference type="ChEBI" id="CHEBI:49883"/>
        <label>2</label>
        <note>4Fe-4S-substrate</note>
    </ligand>
</feature>
<reference evidence="12" key="1">
    <citation type="submission" date="2023-09" db="EMBL/GenBank/DDBJ databases">
        <title>Demequina sp. a novel bacteria isolated from Capsicum annuum.</title>
        <authorList>
            <person name="Humaira Z."/>
            <person name="Lee J."/>
            <person name="Cho D."/>
        </authorList>
    </citation>
    <scope>NUCLEOTIDE SEQUENCE</scope>
    <source>
        <strain evidence="12">PMTSA13</strain>
    </source>
</reference>
<dbReference type="GO" id="GO:0061799">
    <property type="term" value="F:cyclic pyranopterin monophosphate synthase activity"/>
    <property type="evidence" value="ECO:0007669"/>
    <property type="project" value="TreeGrafter"/>
</dbReference>
<feature type="binding site" evidence="10">
    <location>
        <position position="31"/>
    </location>
    <ligand>
        <name>[4Fe-4S] cluster</name>
        <dbReference type="ChEBI" id="CHEBI:49883"/>
        <label>1</label>
        <note>4Fe-4S-S-AdoMet</note>
    </ligand>
</feature>
<dbReference type="SFLD" id="SFLDS00029">
    <property type="entry name" value="Radical_SAM"/>
    <property type="match status" value="1"/>
</dbReference>
<feature type="binding site" evidence="10">
    <location>
        <position position="71"/>
    </location>
    <ligand>
        <name>S-adenosyl-L-methionine</name>
        <dbReference type="ChEBI" id="CHEBI:59789"/>
    </ligand>
</feature>
<keyword evidence="3 10" id="KW-0479">Metal-binding</keyword>
<dbReference type="InterPro" id="IPR006638">
    <property type="entry name" value="Elp3/MiaA/NifB-like_rSAM"/>
</dbReference>
<keyword evidence="8 10" id="KW-0501">Molybdenum cofactor biosynthesis</keyword>
<keyword evidence="2 10" id="KW-0949">S-adenosyl-L-methionine</keyword>
<evidence type="ECO:0000256" key="2">
    <source>
        <dbReference type="ARBA" id="ARBA00022691"/>
    </source>
</evidence>
<dbReference type="NCBIfam" id="TIGR02666">
    <property type="entry name" value="moaA"/>
    <property type="match status" value="1"/>
</dbReference>
<dbReference type="GO" id="GO:0005525">
    <property type="term" value="F:GTP binding"/>
    <property type="evidence" value="ECO:0007669"/>
    <property type="project" value="UniProtKB-UniRule"/>
</dbReference>
<accession>A0AA96JDQ4</accession>
<dbReference type="HAMAP" id="MF_01225_B">
    <property type="entry name" value="MoaA_B"/>
    <property type="match status" value="1"/>
</dbReference>